<sequence length="66" mass="7193">MVNYTIKVGHSVDVGKLINFSLMNIIRHSTSVGLGHPSLVYSLCAAVVVLGNLGEEKLFYIFAVTR</sequence>
<dbReference type="EMBL" id="KZ502537">
    <property type="protein sequence ID" value="PKU77000.1"/>
    <property type="molecule type" value="Genomic_DNA"/>
</dbReference>
<dbReference type="Proteomes" id="UP000233837">
    <property type="component" value="Unassembled WGS sequence"/>
</dbReference>
<evidence type="ECO:0000313" key="2">
    <source>
        <dbReference type="Proteomes" id="UP000233837"/>
    </source>
</evidence>
<protein>
    <submittedName>
        <fullName evidence="1">Uncharacterized protein</fullName>
    </submittedName>
</protein>
<dbReference type="AlphaFoldDB" id="A0A2I0WMW0"/>
<accession>A0A2I0WMW0</accession>
<reference evidence="1 2" key="2">
    <citation type="journal article" date="2017" name="Nature">
        <title>The Apostasia genome and the evolution of orchids.</title>
        <authorList>
            <person name="Zhang G.Q."/>
            <person name="Liu K.W."/>
            <person name="Li Z."/>
            <person name="Lohaus R."/>
            <person name="Hsiao Y.Y."/>
            <person name="Niu S.C."/>
            <person name="Wang J.Y."/>
            <person name="Lin Y.C."/>
            <person name="Xu Q."/>
            <person name="Chen L.J."/>
            <person name="Yoshida K."/>
            <person name="Fujiwara S."/>
            <person name="Wang Z.W."/>
            <person name="Zhang Y.Q."/>
            <person name="Mitsuda N."/>
            <person name="Wang M."/>
            <person name="Liu G.H."/>
            <person name="Pecoraro L."/>
            <person name="Huang H.X."/>
            <person name="Xiao X.J."/>
            <person name="Lin M."/>
            <person name="Wu X.Y."/>
            <person name="Wu W.L."/>
            <person name="Chen Y.Y."/>
            <person name="Chang S.B."/>
            <person name="Sakamoto S."/>
            <person name="Ohme-Takagi M."/>
            <person name="Yagi M."/>
            <person name="Zeng S.J."/>
            <person name="Shen C.Y."/>
            <person name="Yeh C.M."/>
            <person name="Luo Y.B."/>
            <person name="Tsai W.C."/>
            <person name="Van de Peer Y."/>
            <person name="Liu Z.J."/>
        </authorList>
    </citation>
    <scope>NUCLEOTIDE SEQUENCE [LARGE SCALE GENOMIC DNA]</scope>
    <source>
        <tissue evidence="1">The whole plant</tissue>
    </source>
</reference>
<name>A0A2I0WMW0_9ASPA</name>
<reference evidence="1 2" key="1">
    <citation type="journal article" date="2016" name="Sci. Rep.">
        <title>The Dendrobium catenatum Lindl. genome sequence provides insights into polysaccharide synthase, floral development and adaptive evolution.</title>
        <authorList>
            <person name="Zhang G.Q."/>
            <person name="Xu Q."/>
            <person name="Bian C."/>
            <person name="Tsai W.C."/>
            <person name="Yeh C.M."/>
            <person name="Liu K.W."/>
            <person name="Yoshida K."/>
            <person name="Zhang L.S."/>
            <person name="Chang S.B."/>
            <person name="Chen F."/>
            <person name="Shi Y."/>
            <person name="Su Y.Y."/>
            <person name="Zhang Y.Q."/>
            <person name="Chen L.J."/>
            <person name="Yin Y."/>
            <person name="Lin M."/>
            <person name="Huang H."/>
            <person name="Deng H."/>
            <person name="Wang Z.W."/>
            <person name="Zhu S.L."/>
            <person name="Zhao X."/>
            <person name="Deng C."/>
            <person name="Niu S.C."/>
            <person name="Huang J."/>
            <person name="Wang M."/>
            <person name="Liu G.H."/>
            <person name="Yang H.J."/>
            <person name="Xiao X.J."/>
            <person name="Hsiao Y.Y."/>
            <person name="Wu W.L."/>
            <person name="Chen Y.Y."/>
            <person name="Mitsuda N."/>
            <person name="Ohme-Takagi M."/>
            <person name="Luo Y.B."/>
            <person name="Van de Peer Y."/>
            <person name="Liu Z.J."/>
        </authorList>
    </citation>
    <scope>NUCLEOTIDE SEQUENCE [LARGE SCALE GENOMIC DNA]</scope>
    <source>
        <tissue evidence="1">The whole plant</tissue>
    </source>
</reference>
<evidence type="ECO:0000313" key="1">
    <source>
        <dbReference type="EMBL" id="PKU77000.1"/>
    </source>
</evidence>
<organism evidence="1 2">
    <name type="scientific">Dendrobium catenatum</name>
    <dbReference type="NCBI Taxonomy" id="906689"/>
    <lineage>
        <taxon>Eukaryota</taxon>
        <taxon>Viridiplantae</taxon>
        <taxon>Streptophyta</taxon>
        <taxon>Embryophyta</taxon>
        <taxon>Tracheophyta</taxon>
        <taxon>Spermatophyta</taxon>
        <taxon>Magnoliopsida</taxon>
        <taxon>Liliopsida</taxon>
        <taxon>Asparagales</taxon>
        <taxon>Orchidaceae</taxon>
        <taxon>Epidendroideae</taxon>
        <taxon>Malaxideae</taxon>
        <taxon>Dendrobiinae</taxon>
        <taxon>Dendrobium</taxon>
    </lineage>
</organism>
<gene>
    <name evidence="1" type="ORF">MA16_Dca001606</name>
</gene>
<proteinExistence type="predicted"/>
<keyword evidence="2" id="KW-1185">Reference proteome</keyword>